<accession>A0A8H4N7I3</accession>
<dbReference type="OrthoDB" id="5430299at2759"/>
<dbReference type="AlphaFoldDB" id="A0A8H4N7I3"/>
<evidence type="ECO:0000313" key="3">
    <source>
        <dbReference type="Proteomes" id="UP000572817"/>
    </source>
</evidence>
<keyword evidence="3" id="KW-1185">Reference proteome</keyword>
<evidence type="ECO:0000313" key="2">
    <source>
        <dbReference type="EMBL" id="KAF4308741.1"/>
    </source>
</evidence>
<feature type="region of interest" description="Disordered" evidence="1">
    <location>
        <begin position="155"/>
        <end position="183"/>
    </location>
</feature>
<gene>
    <name evidence="2" type="ORF">GTA08_BOTSDO04675</name>
</gene>
<organism evidence="2 3">
    <name type="scientific">Botryosphaeria dothidea</name>
    <dbReference type="NCBI Taxonomy" id="55169"/>
    <lineage>
        <taxon>Eukaryota</taxon>
        <taxon>Fungi</taxon>
        <taxon>Dikarya</taxon>
        <taxon>Ascomycota</taxon>
        <taxon>Pezizomycotina</taxon>
        <taxon>Dothideomycetes</taxon>
        <taxon>Dothideomycetes incertae sedis</taxon>
        <taxon>Botryosphaeriales</taxon>
        <taxon>Botryosphaeriaceae</taxon>
        <taxon>Botryosphaeria</taxon>
    </lineage>
</organism>
<protein>
    <submittedName>
        <fullName evidence="2">Uncharacterized protein</fullName>
    </submittedName>
</protein>
<dbReference type="Proteomes" id="UP000572817">
    <property type="component" value="Unassembled WGS sequence"/>
</dbReference>
<proteinExistence type="predicted"/>
<dbReference type="EMBL" id="WWBZ02000022">
    <property type="protein sequence ID" value="KAF4308741.1"/>
    <property type="molecule type" value="Genomic_DNA"/>
</dbReference>
<reference evidence="2" key="1">
    <citation type="submission" date="2020-04" db="EMBL/GenBank/DDBJ databases">
        <title>Genome Assembly and Annotation of Botryosphaeria dothidea sdau 11-99, a Latent Pathogen of Apple Fruit Ring Rot in China.</title>
        <authorList>
            <person name="Yu C."/>
            <person name="Diao Y."/>
            <person name="Lu Q."/>
            <person name="Zhao J."/>
            <person name="Cui S."/>
            <person name="Peng C."/>
            <person name="He B."/>
            <person name="Liu H."/>
        </authorList>
    </citation>
    <scope>NUCLEOTIDE SEQUENCE [LARGE SCALE GENOMIC DNA]</scope>
    <source>
        <strain evidence="2">Sdau11-99</strain>
    </source>
</reference>
<evidence type="ECO:0000256" key="1">
    <source>
        <dbReference type="SAM" id="MobiDB-lite"/>
    </source>
</evidence>
<comment type="caution">
    <text evidence="2">The sequence shown here is derived from an EMBL/GenBank/DDBJ whole genome shotgun (WGS) entry which is preliminary data.</text>
</comment>
<sequence>MAPPPPPTEDEMKTFADHLARNDIISHDDYDGELDKQFPDDDHKSYFLRWFNRRAEAAQDAEQKRLEDLCLTPEKLIERMATMNFWDDDERLDLVEILDNEVKVPCVILGHRGNIAYRLISGVESLVAGKKFDQDPAEELMPSHLLGVNLNVESVRPSQHPGRSRRKMSLADESEKSNNSAEQDDVGVGFVSHQLGELEYSFGLELSNKTTINDLIKAKWRPSGFVVVVEINKSNGCAAAVYILFNFNPMDDVLGERFHYNEEHSWGLLPPNQTQQIGLAKIAESVRDLGLQHEIKLKDVYNHEPELVPVLRSHTGTFVRSMVSLRANP</sequence>
<name>A0A8H4N7I3_9PEZI</name>